<dbReference type="Proteomes" id="UP001379444">
    <property type="component" value="Chromosome"/>
</dbReference>
<evidence type="ECO:0000256" key="1">
    <source>
        <dbReference type="SAM" id="SignalP"/>
    </source>
</evidence>
<dbReference type="InterPro" id="IPR010425">
    <property type="entry name" value="Caps_synth_GfcC-like_C"/>
</dbReference>
<evidence type="ECO:0000313" key="5">
    <source>
        <dbReference type="Proteomes" id="UP001379444"/>
    </source>
</evidence>
<dbReference type="Gene3D" id="3.10.20.700">
    <property type="match status" value="1"/>
</dbReference>
<name>A0ABZ2G772_9GAMM</name>
<dbReference type="InterPro" id="IPR046459">
    <property type="entry name" value="Caps_syn_GfcC_N"/>
</dbReference>
<feature type="signal peptide" evidence="1">
    <location>
        <begin position="1"/>
        <end position="20"/>
    </location>
</feature>
<dbReference type="Pfam" id="PF20616">
    <property type="entry name" value="Caps_syn_GfcC_N"/>
    <property type="match status" value="1"/>
</dbReference>
<protein>
    <submittedName>
        <fullName evidence="4">Capsule biosynthesis GfcC family protein</fullName>
    </submittedName>
</protein>
<sequence>MLALNRIATLLLLVSGVATAAQLTVKSPQETIAVVKLDDGTRLEQFYQQVPWPRNINWQTAFISDFATTQKVRAQGDVLLQKLAELETRWRNSGDGDLAISAWLLRKTLAPINVAGRIHTDLDPDSVRVYAENNRPLVGEYALYVAPHEDTLTLIGLLNTAADVGELETSGNVALRAGWSVEDYLSGRRLLAGADNSEGYLIAGNGSWRKVPLALWNRQHIEPAAGETLFIGFDPAVLPSDMSTLNDQLADYLANRTPLE</sequence>
<reference evidence="4 5" key="1">
    <citation type="journal article" date="2024" name="Front. Plant Sci.">
        <title>Comprehensive phenomic and genomic studies of the species, Pectobacterium cacticida and proposal for reclassification as Alcorniella cacticida comb. nov.</title>
        <authorList>
            <person name="Jonca J."/>
            <person name="Pirhonen M."/>
            <person name="Waleron M.M."/>
            <person name="Gawor J."/>
            <person name="Mrozik A."/>
            <person name="Smoktunowicz M."/>
            <person name="Waleron K."/>
            <person name="Waleron M."/>
        </authorList>
    </citation>
    <scope>NUCLEOTIDE SEQUENCE [LARGE SCALE GENOMIC DNA]</scope>
    <source>
        <strain evidence="4 5">DPMP6</strain>
    </source>
</reference>
<evidence type="ECO:0000313" key="4">
    <source>
        <dbReference type="EMBL" id="WWO37619.1"/>
    </source>
</evidence>
<gene>
    <name evidence="4" type="ORF">QNA12_13800</name>
</gene>
<keyword evidence="5" id="KW-1185">Reference proteome</keyword>
<dbReference type="Pfam" id="PF06251">
    <property type="entry name" value="Caps_syn_GfcC_C"/>
    <property type="match status" value="1"/>
</dbReference>
<dbReference type="RefSeq" id="WP_264498317.1">
    <property type="nucleotide sequence ID" value="NZ_CP109947.1"/>
</dbReference>
<feature type="domain" description="Capsule biosynthesis GfcC-like C-terminal" evidence="2">
    <location>
        <begin position="170"/>
        <end position="258"/>
    </location>
</feature>
<dbReference type="EMBL" id="CP125967">
    <property type="protein sequence ID" value="WWO37619.1"/>
    <property type="molecule type" value="Genomic_DNA"/>
</dbReference>
<keyword evidence="1" id="KW-0732">Signal</keyword>
<organism evidence="4 5">
    <name type="scientific">Pectobacterium cacticida</name>
    <dbReference type="NCBI Taxonomy" id="69221"/>
    <lineage>
        <taxon>Bacteria</taxon>
        <taxon>Pseudomonadati</taxon>
        <taxon>Pseudomonadota</taxon>
        <taxon>Gammaproteobacteria</taxon>
        <taxon>Enterobacterales</taxon>
        <taxon>Pectobacteriaceae</taxon>
        <taxon>Pectobacterium</taxon>
    </lineage>
</organism>
<evidence type="ECO:0000259" key="2">
    <source>
        <dbReference type="Pfam" id="PF06251"/>
    </source>
</evidence>
<proteinExistence type="predicted"/>
<feature type="chain" id="PRO_5046370805" evidence="1">
    <location>
        <begin position="21"/>
        <end position="260"/>
    </location>
</feature>
<evidence type="ECO:0000259" key="3">
    <source>
        <dbReference type="Pfam" id="PF20616"/>
    </source>
</evidence>
<dbReference type="Gene3D" id="3.10.560.10">
    <property type="entry name" value="Outer membrane lipoprotein wza domain like"/>
    <property type="match status" value="1"/>
</dbReference>
<feature type="domain" description="Capsule biosynthesis GfcC-like N-terminal" evidence="3">
    <location>
        <begin position="21"/>
        <end position="148"/>
    </location>
</feature>
<accession>A0ABZ2G772</accession>